<dbReference type="Pfam" id="PF22513">
    <property type="entry name" value="FitA-like_RHH"/>
    <property type="match status" value="1"/>
</dbReference>
<accession>A0A7M4DJ13</accession>
<reference evidence="2 3" key="1">
    <citation type="submission" date="2019-11" db="EMBL/GenBank/DDBJ databases">
        <authorList>
            <person name="Criscuolo A."/>
        </authorList>
    </citation>
    <scope>NUCLEOTIDE SEQUENCE [LARGE SCALE GENOMIC DNA]</scope>
    <source>
        <strain evidence="2">CIP111667</strain>
    </source>
</reference>
<dbReference type="Proteomes" id="UP000419743">
    <property type="component" value="Unassembled WGS sequence"/>
</dbReference>
<evidence type="ECO:0000313" key="3">
    <source>
        <dbReference type="Proteomes" id="UP000419743"/>
    </source>
</evidence>
<organism evidence="2 3">
    <name type="scientific">Occultella aeris</name>
    <dbReference type="NCBI Taxonomy" id="2761496"/>
    <lineage>
        <taxon>Bacteria</taxon>
        <taxon>Bacillati</taxon>
        <taxon>Actinomycetota</taxon>
        <taxon>Actinomycetes</taxon>
        <taxon>Micrococcales</taxon>
        <taxon>Ruaniaceae</taxon>
        <taxon>Occultella</taxon>
    </lineage>
</organism>
<gene>
    <name evidence="2" type="ORF">HALOF300_02116</name>
</gene>
<dbReference type="InterPro" id="IPR013321">
    <property type="entry name" value="Arc_rbn_hlx_hlx"/>
</dbReference>
<dbReference type="Gene3D" id="1.10.1220.10">
    <property type="entry name" value="Met repressor-like"/>
    <property type="match status" value="1"/>
</dbReference>
<sequence length="80" mass="9019">MAQLLVRDLDERVKERLRLRAAEHGRSMEAEAREILTDAVSPPRESVMHALRRAALAHDGVDDLMLPPRTELQRPVDLGA</sequence>
<dbReference type="InterPro" id="IPR010985">
    <property type="entry name" value="Ribbon_hlx_hlx"/>
</dbReference>
<keyword evidence="3" id="KW-1185">Reference proteome</keyword>
<comment type="caution">
    <text evidence="2">The sequence shown here is derived from an EMBL/GenBank/DDBJ whole genome shotgun (WGS) entry which is preliminary data.</text>
</comment>
<proteinExistence type="predicted"/>
<feature type="domain" description="Antitoxin FitA-like ribbon-helix-helix" evidence="1">
    <location>
        <begin position="2"/>
        <end position="40"/>
    </location>
</feature>
<evidence type="ECO:0000259" key="1">
    <source>
        <dbReference type="Pfam" id="PF22513"/>
    </source>
</evidence>
<protein>
    <recommendedName>
        <fullName evidence="1">Antitoxin FitA-like ribbon-helix-helix domain-containing protein</fullName>
    </recommendedName>
</protein>
<evidence type="ECO:0000313" key="2">
    <source>
        <dbReference type="EMBL" id="VZO36996.1"/>
    </source>
</evidence>
<dbReference type="InterPro" id="IPR053853">
    <property type="entry name" value="FitA-like_RHH"/>
</dbReference>
<name>A0A7M4DJ13_9MICO</name>
<dbReference type="GO" id="GO:0006355">
    <property type="term" value="P:regulation of DNA-templated transcription"/>
    <property type="evidence" value="ECO:0007669"/>
    <property type="project" value="InterPro"/>
</dbReference>
<dbReference type="SUPFAM" id="SSF47598">
    <property type="entry name" value="Ribbon-helix-helix"/>
    <property type="match status" value="1"/>
</dbReference>
<dbReference type="AlphaFoldDB" id="A0A7M4DJ13"/>
<dbReference type="RefSeq" id="WP_156740915.1">
    <property type="nucleotide sequence ID" value="NZ_CACRYJ010000029.1"/>
</dbReference>
<dbReference type="EMBL" id="CACRYJ010000029">
    <property type="protein sequence ID" value="VZO36996.1"/>
    <property type="molecule type" value="Genomic_DNA"/>
</dbReference>